<sequence>MATDTSAPTREDRERQRASRGIRSRATSTPNGQQPSPPRRRRPALVAIGVLLIVGGAALAGLLALRLDAREPMIVVDRTIPAGTEITAEMLRTADVAAEGLNLIPVSEADEVLGTYARTTLREGQLLDTTMLQTSSPYPAGSVRVGVPLVAGKVPDGLRDGDEVRLIRVGDSTGSGALLGTGLILGSAEGESGGAFSGEGSGSSATVLVTSQAADAIVNAAGSDQLGMALIRRGVTPEDANLTSGGSVTGESVE</sequence>
<proteinExistence type="predicted"/>
<feature type="compositionally biased region" description="Polar residues" evidence="1">
    <location>
        <begin position="25"/>
        <end position="34"/>
    </location>
</feature>
<dbReference type="EMBL" id="RDBF01000002">
    <property type="protein sequence ID" value="RLV56869.1"/>
    <property type="molecule type" value="Genomic_DNA"/>
</dbReference>
<organism evidence="4 5">
    <name type="scientific">Aeromicrobium phragmitis</name>
    <dbReference type="NCBI Taxonomy" id="2478914"/>
    <lineage>
        <taxon>Bacteria</taxon>
        <taxon>Bacillati</taxon>
        <taxon>Actinomycetota</taxon>
        <taxon>Actinomycetes</taxon>
        <taxon>Propionibacteriales</taxon>
        <taxon>Nocardioidaceae</taxon>
        <taxon>Aeromicrobium</taxon>
    </lineage>
</organism>
<dbReference type="RefSeq" id="WP_121793170.1">
    <property type="nucleotide sequence ID" value="NZ_RDBF01000002.1"/>
</dbReference>
<dbReference type="SUPFAM" id="SSF51269">
    <property type="entry name" value="AFP III-like domain"/>
    <property type="match status" value="1"/>
</dbReference>
<keyword evidence="2" id="KW-0812">Transmembrane</keyword>
<dbReference type="OrthoDB" id="5185591at2"/>
<dbReference type="Pfam" id="PF08666">
    <property type="entry name" value="SAF"/>
    <property type="match status" value="1"/>
</dbReference>
<dbReference type="InterPro" id="IPR036732">
    <property type="entry name" value="AFP_Neu5c_C_sf"/>
</dbReference>
<comment type="caution">
    <text evidence="4">The sequence shown here is derived from an EMBL/GenBank/DDBJ whole genome shotgun (WGS) entry which is preliminary data.</text>
</comment>
<dbReference type="Proteomes" id="UP000282515">
    <property type="component" value="Unassembled WGS sequence"/>
</dbReference>
<dbReference type="AlphaFoldDB" id="A0A3L8PPW1"/>
<feature type="domain" description="SAF" evidence="3">
    <location>
        <begin position="71"/>
        <end position="133"/>
    </location>
</feature>
<evidence type="ECO:0000313" key="4">
    <source>
        <dbReference type="EMBL" id="RLV56869.1"/>
    </source>
</evidence>
<evidence type="ECO:0000313" key="5">
    <source>
        <dbReference type="Proteomes" id="UP000282515"/>
    </source>
</evidence>
<keyword evidence="2" id="KW-1133">Transmembrane helix</keyword>
<evidence type="ECO:0000256" key="2">
    <source>
        <dbReference type="SAM" id="Phobius"/>
    </source>
</evidence>
<accession>A0A3L8PPW1</accession>
<dbReference type="Gene3D" id="3.90.1210.10">
    <property type="entry name" value="Antifreeze-like/N-acetylneuraminic acid synthase C-terminal domain"/>
    <property type="match status" value="1"/>
</dbReference>
<name>A0A3L8PPW1_9ACTN</name>
<protein>
    <recommendedName>
        <fullName evidence="3">SAF domain-containing protein</fullName>
    </recommendedName>
</protein>
<reference evidence="4 5" key="1">
    <citation type="submission" date="2018-10" db="EMBL/GenBank/DDBJ databases">
        <title>Aeromicrobium sp. 9W16Y-2 whole genome shotgun sequence.</title>
        <authorList>
            <person name="Li F."/>
        </authorList>
    </citation>
    <scope>NUCLEOTIDE SEQUENCE [LARGE SCALE GENOMIC DNA]</scope>
    <source>
        <strain evidence="4 5">9W16Y-2</strain>
    </source>
</reference>
<feature type="region of interest" description="Disordered" evidence="1">
    <location>
        <begin position="1"/>
        <end position="41"/>
    </location>
</feature>
<keyword evidence="2" id="KW-0472">Membrane</keyword>
<feature type="transmembrane region" description="Helical" evidence="2">
    <location>
        <begin position="44"/>
        <end position="65"/>
    </location>
</feature>
<dbReference type="SMART" id="SM00858">
    <property type="entry name" value="SAF"/>
    <property type="match status" value="1"/>
</dbReference>
<dbReference type="InterPro" id="IPR013974">
    <property type="entry name" value="SAF"/>
</dbReference>
<evidence type="ECO:0000256" key="1">
    <source>
        <dbReference type="SAM" id="MobiDB-lite"/>
    </source>
</evidence>
<dbReference type="CDD" id="cd11614">
    <property type="entry name" value="SAF_CpaB_FlgA_like"/>
    <property type="match status" value="1"/>
</dbReference>
<evidence type="ECO:0000259" key="3">
    <source>
        <dbReference type="SMART" id="SM00858"/>
    </source>
</evidence>
<gene>
    <name evidence="4" type="ORF">D9V41_03605</name>
</gene>
<keyword evidence="5" id="KW-1185">Reference proteome</keyword>